<dbReference type="EMBL" id="CP129968">
    <property type="protein sequence ID" value="WNB16908.1"/>
    <property type="molecule type" value="Genomic_DNA"/>
</dbReference>
<name>A0AA51X4V1_9BACT</name>
<sequence length="497" mass="55831">MKTISRYLAIVFLATFFSCNEELTDPESEKEIGFLSLALSLDIDIQKTNRQLSVNTDDFKVIIYDESDNEVSSFERFADMPAQVELPEGNYYVVVHSNNLVPAAFDNPYYYGTSSLFTINKGEVEEVIVTSELANVKVSVAYSDSVLTNFDDWETEVALGSDALIFVKDETRSGYFEVGPLTINATLYFTKSDGTTDSRTVSGTIDNPQPKDHYTITIDATLEAGSSSFTIEVDESTNDIDVTFTNSENQCFIEGQFTGVRYIEYEDPDEENEYKLYYDETTGNVIGLLEQESAPPYFEVNLTYNGNDQVIRAESIDGAYEYFYDGSGRISEYLYYDNLGAGNFELNGRIVNTYTGTQLTKSQFYNNDGAGNYTVPGSYHTYIYPNTTTNDPEQVNSHQSSGLVTERTFYTYDSNPNPYRMVGGFFYFYIDVPGMDFSDHNVVSIVQEEWDAVSGAFVADESSTISYTYNAEGYPTEGSVVQNAEEIIAIFYNYCSL</sequence>
<reference evidence="1" key="1">
    <citation type="submission" date="2023-08" db="EMBL/GenBank/DDBJ databases">
        <title>Comparative genomics and taxonomic characterization of three novel marine species of genus Marivirga.</title>
        <authorList>
            <person name="Muhammad N."/>
            <person name="Kim S.-G."/>
        </authorList>
    </citation>
    <scope>NUCLEOTIDE SEQUENCE</scope>
    <source>
        <strain evidence="1">BKB1-2</strain>
    </source>
</reference>
<organism evidence="1">
    <name type="scientific">Marivirga arenosa</name>
    <dbReference type="NCBI Taxonomy" id="3059076"/>
    <lineage>
        <taxon>Bacteria</taxon>
        <taxon>Pseudomonadati</taxon>
        <taxon>Bacteroidota</taxon>
        <taxon>Cytophagia</taxon>
        <taxon>Cytophagales</taxon>
        <taxon>Marivirgaceae</taxon>
        <taxon>Marivirga</taxon>
    </lineage>
</organism>
<dbReference type="InterPro" id="IPR027840">
    <property type="entry name" value="DUF4493"/>
</dbReference>
<accession>A0AA51X4V1</accession>
<proteinExistence type="predicted"/>
<dbReference type="KEGG" id="marp:QYS47_32215"/>
<protein>
    <submittedName>
        <fullName evidence="1">DUF4493 domain-containing protein</fullName>
    </submittedName>
</protein>
<dbReference type="Pfam" id="PF14900">
    <property type="entry name" value="DUF4493"/>
    <property type="match status" value="1"/>
</dbReference>
<dbReference type="AlphaFoldDB" id="A0AA51X4V1"/>
<dbReference type="RefSeq" id="WP_322345882.1">
    <property type="nucleotide sequence ID" value="NZ_CP129968.2"/>
</dbReference>
<dbReference type="PROSITE" id="PS51257">
    <property type="entry name" value="PROKAR_LIPOPROTEIN"/>
    <property type="match status" value="1"/>
</dbReference>
<gene>
    <name evidence="1" type="ORF">QYS47_32215</name>
</gene>
<evidence type="ECO:0000313" key="1">
    <source>
        <dbReference type="EMBL" id="WNB16908.1"/>
    </source>
</evidence>
<dbReference type="Proteomes" id="UP001232019">
    <property type="component" value="Chromosome"/>
</dbReference>